<dbReference type="InterPro" id="IPR029044">
    <property type="entry name" value="Nucleotide-diphossugar_trans"/>
</dbReference>
<keyword evidence="2" id="KW-0808">Transferase</keyword>
<evidence type="ECO:0000313" key="3">
    <source>
        <dbReference type="Proteomes" id="UP000195514"/>
    </source>
</evidence>
<evidence type="ECO:0000259" key="1">
    <source>
        <dbReference type="Pfam" id="PF00483"/>
    </source>
</evidence>
<evidence type="ECO:0000313" key="2">
    <source>
        <dbReference type="EMBL" id="SMX54173.1"/>
    </source>
</evidence>
<dbReference type="InterPro" id="IPR050486">
    <property type="entry name" value="Mannose-1P_guanyltransferase"/>
</dbReference>
<dbReference type="KEGG" id="abat:CFX1CAM_1108"/>
<dbReference type="Proteomes" id="UP000195514">
    <property type="component" value="Chromosome I"/>
</dbReference>
<reference evidence="3" key="1">
    <citation type="submission" date="2017-05" db="EMBL/GenBank/DDBJ databases">
        <authorList>
            <person name="Kirkegaard R."/>
            <person name="Mcilroy J S."/>
        </authorList>
    </citation>
    <scope>NUCLEOTIDE SEQUENCE [LARGE SCALE GENOMIC DNA]</scope>
</reference>
<dbReference type="Gene3D" id="3.90.550.10">
    <property type="entry name" value="Spore Coat Polysaccharide Biosynthesis Protein SpsA, Chain A"/>
    <property type="match status" value="1"/>
</dbReference>
<sequence length="237" mass="26774">MKAVILAGGRGTRLAPYTYVFPKPMMPVGDKAILEILLRQMKRSGVNKVILTVGHLAHLIQSFFQDGQQFDLEITYSYETKPLGTSGPLALIPNLDKTFLVSNGDVLTLLDIEDFLAFHRQQGGICTLAVHQHQLHIDLGVVQQNDDDFSVTGYIEKPTLDYKVSMGMYIFEPRVLDYIPKDEYLDFPDLVHKLLAAGEKVIGYPFNGYWMDLGNPEDYAQANRDFEKMRAQFLPGE</sequence>
<protein>
    <submittedName>
        <fullName evidence="2">Glucose-1-phosphate adenylyltransferase</fullName>
        <ecNumber evidence="2">2.7.7.27</ecNumber>
    </submittedName>
</protein>
<dbReference type="InterPro" id="IPR005835">
    <property type="entry name" value="NTP_transferase_dom"/>
</dbReference>
<keyword evidence="2" id="KW-0548">Nucleotidyltransferase</keyword>
<organism evidence="2 3">
    <name type="scientific">Candidatus Brevifilum fermentans</name>
    <dbReference type="NCBI Taxonomy" id="1986204"/>
    <lineage>
        <taxon>Bacteria</taxon>
        <taxon>Bacillati</taxon>
        <taxon>Chloroflexota</taxon>
        <taxon>Anaerolineae</taxon>
        <taxon>Anaerolineales</taxon>
        <taxon>Anaerolineaceae</taxon>
        <taxon>Candidatus Brevifilum</taxon>
    </lineage>
</organism>
<dbReference type="GO" id="GO:0008878">
    <property type="term" value="F:glucose-1-phosphate adenylyltransferase activity"/>
    <property type="evidence" value="ECO:0007669"/>
    <property type="project" value="UniProtKB-EC"/>
</dbReference>
<dbReference type="Pfam" id="PF00483">
    <property type="entry name" value="NTP_transferase"/>
    <property type="match status" value="1"/>
</dbReference>
<proteinExistence type="predicted"/>
<dbReference type="SUPFAM" id="SSF53448">
    <property type="entry name" value="Nucleotide-diphospho-sugar transferases"/>
    <property type="match status" value="1"/>
</dbReference>
<accession>A0A1Y6K3D4</accession>
<dbReference type="EMBL" id="LT859958">
    <property type="protein sequence ID" value="SMX54173.1"/>
    <property type="molecule type" value="Genomic_DNA"/>
</dbReference>
<dbReference type="EC" id="2.7.7.27" evidence="2"/>
<feature type="domain" description="Nucleotidyl transferase" evidence="1">
    <location>
        <begin position="2"/>
        <end position="227"/>
    </location>
</feature>
<name>A0A1Y6K3D4_9CHLR</name>
<dbReference type="RefSeq" id="WP_087862043.1">
    <property type="nucleotide sequence ID" value="NZ_LT859958.1"/>
</dbReference>
<gene>
    <name evidence="2" type="ORF">CFX1CAM_1108</name>
</gene>
<dbReference type="AlphaFoldDB" id="A0A1Y6K3D4"/>
<dbReference type="PANTHER" id="PTHR22572">
    <property type="entry name" value="SUGAR-1-PHOSPHATE GUANYL TRANSFERASE"/>
    <property type="match status" value="1"/>
</dbReference>
<dbReference type="OrthoDB" id="9803871at2"/>
<keyword evidence="3" id="KW-1185">Reference proteome</keyword>